<name>A0A2T0REM3_9RHOB</name>
<feature type="domain" description="HTH araC/xylS-type" evidence="5">
    <location>
        <begin position="89"/>
        <end position="187"/>
    </location>
</feature>
<organism evidence="6 7">
    <name type="scientific">Aliiruegeria haliotis</name>
    <dbReference type="NCBI Taxonomy" id="1280846"/>
    <lineage>
        <taxon>Bacteria</taxon>
        <taxon>Pseudomonadati</taxon>
        <taxon>Pseudomonadota</taxon>
        <taxon>Alphaproteobacteria</taxon>
        <taxon>Rhodobacterales</taxon>
        <taxon>Roseobacteraceae</taxon>
        <taxon>Aliiruegeria</taxon>
    </lineage>
</organism>
<sequence>MQMADRNRSPHLPERVHVSTQSRKGDADDWLAAIIVQIVNEVDQPQIGSPQVLERLTEVALLEVLRRQILEAPTKAVGWMAAIQDKGLSNCLAHIHRNPRKNWTLAKLATESGQSKSSLSANFKSKLDMSPMQYLRHCRLFLASQDLRRTSDSIAKIAIKSCYGTEAAFSRAFKNCFGTSPAAWRGRYQ</sequence>
<dbReference type="Gene3D" id="1.10.10.60">
    <property type="entry name" value="Homeodomain-like"/>
    <property type="match status" value="1"/>
</dbReference>
<dbReference type="InterPro" id="IPR009057">
    <property type="entry name" value="Homeodomain-like_sf"/>
</dbReference>
<gene>
    <name evidence="6" type="ORF">CLV78_12034</name>
</gene>
<evidence type="ECO:0000256" key="1">
    <source>
        <dbReference type="ARBA" id="ARBA00023015"/>
    </source>
</evidence>
<evidence type="ECO:0000256" key="3">
    <source>
        <dbReference type="ARBA" id="ARBA00023163"/>
    </source>
</evidence>
<evidence type="ECO:0000256" key="2">
    <source>
        <dbReference type="ARBA" id="ARBA00023125"/>
    </source>
</evidence>
<evidence type="ECO:0000313" key="6">
    <source>
        <dbReference type="EMBL" id="PRY19618.1"/>
    </source>
</evidence>
<comment type="caution">
    <text evidence="6">The sequence shown here is derived from an EMBL/GenBank/DDBJ whole genome shotgun (WGS) entry which is preliminary data.</text>
</comment>
<reference evidence="6 7" key="1">
    <citation type="submission" date="2018-03" db="EMBL/GenBank/DDBJ databases">
        <title>Genomic Encyclopedia of Archaeal and Bacterial Type Strains, Phase II (KMG-II): from individual species to whole genera.</title>
        <authorList>
            <person name="Goeker M."/>
        </authorList>
    </citation>
    <scope>NUCLEOTIDE SEQUENCE [LARGE SCALE GENOMIC DNA]</scope>
    <source>
        <strain evidence="6 7">DSM 29328</strain>
    </source>
</reference>
<dbReference type="InterPro" id="IPR018060">
    <property type="entry name" value="HTH_AraC"/>
</dbReference>
<feature type="region of interest" description="Disordered" evidence="4">
    <location>
        <begin position="1"/>
        <end position="23"/>
    </location>
</feature>
<dbReference type="InterPro" id="IPR032783">
    <property type="entry name" value="AraC_lig"/>
</dbReference>
<dbReference type="Proteomes" id="UP000239480">
    <property type="component" value="Unassembled WGS sequence"/>
</dbReference>
<dbReference type="PROSITE" id="PS01124">
    <property type="entry name" value="HTH_ARAC_FAMILY_2"/>
    <property type="match status" value="1"/>
</dbReference>
<evidence type="ECO:0000259" key="5">
    <source>
        <dbReference type="PROSITE" id="PS01124"/>
    </source>
</evidence>
<accession>A0A2T0REM3</accession>
<evidence type="ECO:0000313" key="7">
    <source>
        <dbReference type="Proteomes" id="UP000239480"/>
    </source>
</evidence>
<dbReference type="Pfam" id="PF12852">
    <property type="entry name" value="Cupin_6"/>
    <property type="match status" value="1"/>
</dbReference>
<protein>
    <submittedName>
        <fullName evidence="6">AraC-like DNA-binding protein</fullName>
    </submittedName>
</protein>
<dbReference type="SMART" id="SM00342">
    <property type="entry name" value="HTH_ARAC"/>
    <property type="match status" value="1"/>
</dbReference>
<dbReference type="AlphaFoldDB" id="A0A2T0REM3"/>
<dbReference type="EMBL" id="PVTD01000020">
    <property type="protein sequence ID" value="PRY19618.1"/>
    <property type="molecule type" value="Genomic_DNA"/>
</dbReference>
<keyword evidence="2 6" id="KW-0238">DNA-binding</keyword>
<evidence type="ECO:0000256" key="4">
    <source>
        <dbReference type="SAM" id="MobiDB-lite"/>
    </source>
</evidence>
<proteinExistence type="predicted"/>
<keyword evidence="3" id="KW-0804">Transcription</keyword>
<dbReference type="PANTHER" id="PTHR46796">
    <property type="entry name" value="HTH-TYPE TRANSCRIPTIONAL ACTIVATOR RHAS-RELATED"/>
    <property type="match status" value="1"/>
</dbReference>
<keyword evidence="1" id="KW-0805">Transcription regulation</keyword>
<dbReference type="PANTHER" id="PTHR46796:SF13">
    <property type="entry name" value="HTH-TYPE TRANSCRIPTIONAL ACTIVATOR RHAS"/>
    <property type="match status" value="1"/>
</dbReference>
<dbReference type="Pfam" id="PF12833">
    <property type="entry name" value="HTH_18"/>
    <property type="match status" value="1"/>
</dbReference>
<dbReference type="GO" id="GO:0003700">
    <property type="term" value="F:DNA-binding transcription factor activity"/>
    <property type="evidence" value="ECO:0007669"/>
    <property type="project" value="InterPro"/>
</dbReference>
<dbReference type="SUPFAM" id="SSF46689">
    <property type="entry name" value="Homeodomain-like"/>
    <property type="match status" value="2"/>
</dbReference>
<keyword evidence="7" id="KW-1185">Reference proteome</keyword>
<dbReference type="GO" id="GO:0043565">
    <property type="term" value="F:sequence-specific DNA binding"/>
    <property type="evidence" value="ECO:0007669"/>
    <property type="project" value="InterPro"/>
</dbReference>
<dbReference type="InterPro" id="IPR050204">
    <property type="entry name" value="AraC_XylS_family_regulators"/>
</dbReference>